<sequence>MVSFIARRACALASRALSTPVRSAFSSRIDAVASSTSSPGSDRRRWASSKTESDDAARGDILRGIPEHRESLVEEDSEPATEDDLARRRAAAVRHTLKQEMGTERASLTKLLAKHGVRIAGGVDEANALMDELLRWKSEVVVSGEGK</sequence>
<feature type="compositionally biased region" description="Basic and acidic residues" evidence="1">
    <location>
        <begin position="41"/>
        <end position="72"/>
    </location>
</feature>
<reference evidence="2 3" key="1">
    <citation type="journal article" date="2009" name="Science">
        <title>Green evolution and dynamic adaptations revealed by genomes of the marine picoeukaryotes Micromonas.</title>
        <authorList>
            <person name="Worden A.Z."/>
            <person name="Lee J.H."/>
            <person name="Mock T."/>
            <person name="Rouze P."/>
            <person name="Simmons M.P."/>
            <person name="Aerts A.L."/>
            <person name="Allen A.E."/>
            <person name="Cuvelier M.L."/>
            <person name="Derelle E."/>
            <person name="Everett M.V."/>
            <person name="Foulon E."/>
            <person name="Grimwood J."/>
            <person name="Gundlach H."/>
            <person name="Henrissat B."/>
            <person name="Napoli C."/>
            <person name="McDonald S.M."/>
            <person name="Parker M.S."/>
            <person name="Rombauts S."/>
            <person name="Salamov A."/>
            <person name="Von Dassow P."/>
            <person name="Badger J.H."/>
            <person name="Coutinho P.M."/>
            <person name="Demir E."/>
            <person name="Dubchak I."/>
            <person name="Gentemann C."/>
            <person name="Eikrem W."/>
            <person name="Gready J.E."/>
            <person name="John U."/>
            <person name="Lanier W."/>
            <person name="Lindquist E.A."/>
            <person name="Lucas S."/>
            <person name="Mayer K.F."/>
            <person name="Moreau H."/>
            <person name="Not F."/>
            <person name="Otillar R."/>
            <person name="Panaud O."/>
            <person name="Pangilinan J."/>
            <person name="Paulsen I."/>
            <person name="Piegu B."/>
            <person name="Poliakov A."/>
            <person name="Robbens S."/>
            <person name="Schmutz J."/>
            <person name="Toulza E."/>
            <person name="Wyss T."/>
            <person name="Zelensky A."/>
            <person name="Zhou K."/>
            <person name="Armbrust E.V."/>
            <person name="Bhattacharya D."/>
            <person name="Goodenough U.W."/>
            <person name="Van de Peer Y."/>
            <person name="Grigoriev I.V."/>
        </authorList>
    </citation>
    <scope>NUCLEOTIDE SEQUENCE [LARGE SCALE GENOMIC DNA]</scope>
    <source>
        <strain evidence="2 3">CCMP1545</strain>
    </source>
</reference>
<proteinExistence type="predicted"/>
<dbReference type="RefSeq" id="XP_003061162.1">
    <property type="nucleotide sequence ID" value="XM_003061116.1"/>
</dbReference>
<protein>
    <submittedName>
        <fullName evidence="2">Predicted protein</fullName>
    </submittedName>
</protein>
<dbReference type="EMBL" id="GG663743">
    <property type="protein sequence ID" value="EEH54812.1"/>
    <property type="molecule type" value="Genomic_DNA"/>
</dbReference>
<gene>
    <name evidence="2" type="ORF">MICPUCDRAFT_41237</name>
</gene>
<dbReference type="GeneID" id="9686601"/>
<dbReference type="eggNOG" id="ENOG502SG91">
    <property type="taxonomic scope" value="Eukaryota"/>
</dbReference>
<dbReference type="AlphaFoldDB" id="C1MZ69"/>
<evidence type="ECO:0000256" key="1">
    <source>
        <dbReference type="SAM" id="MobiDB-lite"/>
    </source>
</evidence>
<keyword evidence="3" id="KW-1185">Reference proteome</keyword>
<evidence type="ECO:0000313" key="2">
    <source>
        <dbReference type="EMBL" id="EEH54812.1"/>
    </source>
</evidence>
<name>C1MZ69_MICPC</name>
<feature type="compositionally biased region" description="Acidic residues" evidence="1">
    <location>
        <begin position="73"/>
        <end position="83"/>
    </location>
</feature>
<evidence type="ECO:0000313" key="3">
    <source>
        <dbReference type="Proteomes" id="UP000001876"/>
    </source>
</evidence>
<dbReference type="KEGG" id="mpp:MICPUCDRAFT_41237"/>
<accession>C1MZ69</accession>
<organism evidence="3">
    <name type="scientific">Micromonas pusilla (strain CCMP1545)</name>
    <name type="common">Picoplanktonic green alga</name>
    <dbReference type="NCBI Taxonomy" id="564608"/>
    <lineage>
        <taxon>Eukaryota</taxon>
        <taxon>Viridiplantae</taxon>
        <taxon>Chlorophyta</taxon>
        <taxon>Mamiellophyceae</taxon>
        <taxon>Mamiellales</taxon>
        <taxon>Mamiellaceae</taxon>
        <taxon>Micromonas</taxon>
    </lineage>
</organism>
<dbReference type="Proteomes" id="UP000001876">
    <property type="component" value="Unassembled WGS sequence"/>
</dbReference>
<feature type="region of interest" description="Disordered" evidence="1">
    <location>
        <begin position="30"/>
        <end position="91"/>
    </location>
</feature>